<dbReference type="CDD" id="cd00176">
    <property type="entry name" value="SPEC"/>
    <property type="match status" value="17"/>
</dbReference>
<dbReference type="SMART" id="SM00326">
    <property type="entry name" value="SH3"/>
    <property type="match status" value="1"/>
</dbReference>
<dbReference type="Proteomes" id="UP000001554">
    <property type="component" value="Chromosome 1"/>
</dbReference>
<dbReference type="PRINTS" id="PR00683">
    <property type="entry name" value="SPECTRINPH"/>
</dbReference>
<dbReference type="CDD" id="cd21194">
    <property type="entry name" value="CH_beta_spectrin_rpt2"/>
    <property type="match status" value="1"/>
</dbReference>
<evidence type="ECO:0000256" key="10">
    <source>
        <dbReference type="ARBA" id="ARBA00023203"/>
    </source>
</evidence>
<protein>
    <submittedName>
        <fullName evidence="19">Spectrin beta chain, non-erythrocytic 5-like</fullName>
    </submittedName>
</protein>
<feature type="compositionally biased region" description="Polar residues" evidence="14">
    <location>
        <begin position="3677"/>
        <end position="3687"/>
    </location>
</feature>
<dbReference type="GO" id="GO:0005543">
    <property type="term" value="F:phospholipid binding"/>
    <property type="evidence" value="ECO:0007669"/>
    <property type="project" value="InterPro"/>
</dbReference>
<dbReference type="FunFam" id="1.20.58.60:FF:000011">
    <property type="entry name" value="Spectrin beta chain"/>
    <property type="match status" value="1"/>
</dbReference>
<dbReference type="PROSITE" id="PS50021">
    <property type="entry name" value="CH"/>
    <property type="match status" value="2"/>
</dbReference>
<dbReference type="InterPro" id="IPR018159">
    <property type="entry name" value="Spectrin/alpha-actinin"/>
</dbReference>
<dbReference type="FunFam" id="1.20.58.60:FF:000145">
    <property type="entry name" value="Spectrin beta chain, non-erythrocytic"/>
    <property type="match status" value="1"/>
</dbReference>
<dbReference type="KEGG" id="bfo:118423381"/>
<evidence type="ECO:0000259" key="15">
    <source>
        <dbReference type="PROSITE" id="PS50002"/>
    </source>
</evidence>
<dbReference type="Pfam" id="PF14604">
    <property type="entry name" value="SH3_9"/>
    <property type="match status" value="1"/>
</dbReference>
<dbReference type="FunFam" id="1.20.58.60:FF:000013">
    <property type="entry name" value="Spectrin alpha chain, non-erythrocytic 1"/>
    <property type="match status" value="2"/>
</dbReference>
<reference evidence="19" key="3">
    <citation type="submission" date="2025-08" db="UniProtKB">
        <authorList>
            <consortium name="RefSeq"/>
        </authorList>
    </citation>
    <scope>IDENTIFICATION</scope>
</reference>
<feature type="region of interest" description="Disordered" evidence="14">
    <location>
        <begin position="5178"/>
        <end position="5199"/>
    </location>
</feature>
<feature type="compositionally biased region" description="Pro residues" evidence="14">
    <location>
        <begin position="4304"/>
        <end position="4325"/>
    </location>
</feature>
<evidence type="ECO:0000256" key="1">
    <source>
        <dbReference type="ARBA" id="ARBA00004245"/>
    </source>
</evidence>
<dbReference type="FunFam" id="1.20.58.60:FF:000019">
    <property type="entry name" value="Spectrin beta chain"/>
    <property type="match status" value="2"/>
</dbReference>
<feature type="region of interest" description="Disordered" evidence="14">
    <location>
        <begin position="4677"/>
        <end position="4735"/>
    </location>
</feature>
<feature type="compositionally biased region" description="Low complexity" evidence="14">
    <location>
        <begin position="4977"/>
        <end position="4989"/>
    </location>
</feature>
<feature type="compositionally biased region" description="Low complexity" evidence="14">
    <location>
        <begin position="4407"/>
        <end position="4424"/>
    </location>
</feature>
<feature type="coiled-coil region" evidence="13">
    <location>
        <begin position="2696"/>
        <end position="2766"/>
    </location>
</feature>
<dbReference type="GO" id="GO:0005085">
    <property type="term" value="F:guanyl-nucleotide exchange factor activity"/>
    <property type="evidence" value="ECO:0007669"/>
    <property type="project" value="UniProtKB-KW"/>
</dbReference>
<dbReference type="InterPro" id="IPR001589">
    <property type="entry name" value="Actinin_actin-bd_CS"/>
</dbReference>
<dbReference type="GO" id="GO:0042995">
    <property type="term" value="C:cell projection"/>
    <property type="evidence" value="ECO:0000318"/>
    <property type="project" value="GO_Central"/>
</dbReference>
<feature type="domain" description="Calponin-homology (CH)" evidence="17">
    <location>
        <begin position="21"/>
        <end position="125"/>
    </location>
</feature>
<dbReference type="GO" id="GO:0051693">
    <property type="term" value="P:actin filament capping"/>
    <property type="evidence" value="ECO:0007669"/>
    <property type="project" value="UniProtKB-KW"/>
</dbReference>
<reference evidence="19" key="1">
    <citation type="journal article" date="2016" name="Genome Biol. Evol.">
        <title>Conserved non-coding elements in the most distant genera of cephalochordates: the Goldilocks principle.</title>
        <authorList>
            <person name="Yue J.X."/>
            <person name="Kozmikova I."/>
            <person name="Ono H."/>
            <person name="Nossa C.W."/>
            <person name="Kozmik Z."/>
            <person name="Putnam N.H."/>
            <person name="Yu J.K."/>
            <person name="Holland L.Z."/>
        </authorList>
    </citation>
    <scope>NUCLEOTIDE SEQUENCE</scope>
</reference>
<keyword evidence="13" id="KW-0175">Coiled coil</keyword>
<dbReference type="PROSITE" id="PS00020">
    <property type="entry name" value="ACTININ_2"/>
    <property type="match status" value="1"/>
</dbReference>
<feature type="compositionally biased region" description="Polar residues" evidence="14">
    <location>
        <begin position="4379"/>
        <end position="4392"/>
    </location>
</feature>
<dbReference type="Gene3D" id="2.30.29.30">
    <property type="entry name" value="Pleckstrin-homology domain (PH domain)/Phosphotyrosine-binding domain (PTB)"/>
    <property type="match status" value="1"/>
</dbReference>
<dbReference type="InterPro" id="IPR036872">
    <property type="entry name" value="CH_dom_sf"/>
</dbReference>
<feature type="domain" description="Calponin-homology (CH)" evidence="17">
    <location>
        <begin position="140"/>
        <end position="245"/>
    </location>
</feature>
<dbReference type="PROSITE" id="PS00019">
    <property type="entry name" value="ACTININ_1"/>
    <property type="match status" value="1"/>
</dbReference>
<feature type="compositionally biased region" description="Low complexity" evidence="14">
    <location>
        <begin position="5068"/>
        <end position="5092"/>
    </location>
</feature>
<evidence type="ECO:0000259" key="16">
    <source>
        <dbReference type="PROSITE" id="PS50003"/>
    </source>
</evidence>
<feature type="compositionally biased region" description="Polar residues" evidence="14">
    <location>
        <begin position="4267"/>
        <end position="4277"/>
    </location>
</feature>
<feature type="region of interest" description="Disordered" evidence="14">
    <location>
        <begin position="4766"/>
        <end position="4885"/>
    </location>
</feature>
<dbReference type="OrthoDB" id="18853at2759"/>
<dbReference type="GO" id="GO:0005886">
    <property type="term" value="C:plasma membrane"/>
    <property type="evidence" value="ECO:0000318"/>
    <property type="project" value="GO_Central"/>
</dbReference>
<evidence type="ECO:0000256" key="11">
    <source>
        <dbReference type="ARBA" id="ARBA00023212"/>
    </source>
</evidence>
<dbReference type="SMART" id="SM00233">
    <property type="entry name" value="PH"/>
    <property type="match status" value="1"/>
</dbReference>
<evidence type="ECO:0000259" key="17">
    <source>
        <dbReference type="PROSITE" id="PS50021"/>
    </source>
</evidence>
<dbReference type="InterPro" id="IPR001849">
    <property type="entry name" value="PH_domain"/>
</dbReference>
<dbReference type="InterPro" id="IPR041681">
    <property type="entry name" value="PH_9"/>
</dbReference>
<evidence type="ECO:0000256" key="13">
    <source>
        <dbReference type="SAM" id="Coils"/>
    </source>
</evidence>
<feature type="domain" description="PH" evidence="16">
    <location>
        <begin position="3841"/>
        <end position="3949"/>
    </location>
</feature>
<keyword evidence="6" id="KW-0597">Phosphoprotein</keyword>
<feature type="region of interest" description="Disordered" evidence="14">
    <location>
        <begin position="4505"/>
        <end position="4571"/>
    </location>
</feature>
<feature type="coiled-coil region" evidence="13">
    <location>
        <begin position="983"/>
        <end position="1013"/>
    </location>
</feature>
<feature type="compositionally biased region" description="Basic and acidic residues" evidence="14">
    <location>
        <begin position="3836"/>
        <end position="3853"/>
    </location>
</feature>
<dbReference type="OMA" id="DAIMEEC"/>
<evidence type="ECO:0000256" key="14">
    <source>
        <dbReference type="SAM" id="MobiDB-lite"/>
    </source>
</evidence>
<feature type="region of interest" description="Disordered" evidence="14">
    <location>
        <begin position="3826"/>
        <end position="3859"/>
    </location>
</feature>
<dbReference type="RefSeq" id="XP_035687395.1">
    <property type="nucleotide sequence ID" value="XM_035831502.1"/>
</dbReference>
<dbReference type="InterPro" id="IPR001605">
    <property type="entry name" value="PH_dom-spectrin-type"/>
</dbReference>
<dbReference type="FunFam" id="1.20.58.60:FF:000277">
    <property type="entry name" value="Spectrin beta chain, non-erythrocytic"/>
    <property type="match status" value="1"/>
</dbReference>
<dbReference type="SUPFAM" id="SSF47576">
    <property type="entry name" value="Calponin-homology domain, CH-domain"/>
    <property type="match status" value="1"/>
</dbReference>
<dbReference type="Pfam" id="PF15410">
    <property type="entry name" value="PH_9"/>
    <property type="match status" value="1"/>
</dbReference>
<evidence type="ECO:0000256" key="12">
    <source>
        <dbReference type="PROSITE-ProRule" id="PRU00192"/>
    </source>
</evidence>
<feature type="coiled-coil region" evidence="13">
    <location>
        <begin position="1202"/>
        <end position="1270"/>
    </location>
</feature>
<feature type="compositionally biased region" description="Polar residues" evidence="14">
    <location>
        <begin position="3696"/>
        <end position="3707"/>
    </location>
</feature>
<dbReference type="FunFam" id="1.20.58.60:FF:000007">
    <property type="entry name" value="Spectrin alpha chain non-erythrocytic 1"/>
    <property type="match status" value="2"/>
</dbReference>
<dbReference type="SMART" id="SM00033">
    <property type="entry name" value="CH"/>
    <property type="match status" value="2"/>
</dbReference>
<feature type="region of interest" description="Disordered" evidence="14">
    <location>
        <begin position="3572"/>
        <end position="3603"/>
    </location>
</feature>
<keyword evidence="11" id="KW-0206">Cytoskeleton</keyword>
<feature type="compositionally biased region" description="Polar residues" evidence="14">
    <location>
        <begin position="4801"/>
        <end position="4858"/>
    </location>
</feature>
<evidence type="ECO:0000256" key="7">
    <source>
        <dbReference type="ARBA" id="ARBA00022658"/>
    </source>
</evidence>
<dbReference type="SUPFAM" id="SSF50729">
    <property type="entry name" value="PH domain-like"/>
    <property type="match status" value="1"/>
</dbReference>
<sequence length="5315" mass="600999">MDGVSQFEKGRIQALQQERIHIQQKTFTKWINSFLEKNSVAVGELFKDLQDGVLLLQLLEIISNERLPRASRGRLRVHKIENVNKALKFLKDKRVKLESIGAEDIVDGNPRLTLGLIWTIILRFQIQDIKLEEEESNEKRSAKEALLIWCQRKTAGYRSCKVDNFTTSWSNGLAFNALIHAHRPDLINYDRLNPSEHINNLNNAFSVAQERLGISRLLDAEDVDIAKPDEKSIMTYVAAYYHYFAKMKSEQTGSKRIAKIMDFQIEIDRMKTDYERMVEALLEWISEKQEQLDSRQFPNTLEGVQRETTKFKQYRTIEKPPKYNERGLIEAQFFDIQTKLRANNQRPYVPPEGRMLNDVERAWQQLESSEHAREIALREETSRQERLQQLAGKFERKALLRETYVKDMDRVLDERYFVVKDSASVEAAIKKHEAISADLLPRKERFTMLSQMANELWKENYHRKEEVKGREDTIVQKWSQLLQLVERRGQTLANFKDLMDMFREMESINAEIKEIEGQVQSEDYGKHLFGVEDLLQKHQLMEAHVKSLGQRVDRVNVKGNGFIGSQHAESATIQKKLEDVSANYDRLKTRSGIRRSKLEDGLNHYEFLRDTEEEEGWVMEKQRIAKSVVTGKDLHSVLSQQQKHKALEAEMAARHPQLEAVCERGQALCDSKHPHCREIGIKVKGLQEKWDRLKDLAVSRRIRLEQAVLAHQYYTDGNEAESWMREKMPLVCSEDYGKDVQSAQSLLQRHGYLEEEIRAYESGIQKLGEQAQHMIDSGTMNQLQSTNSPSINGEPDEDQYLEELVEVPYEVEVERTVEKETVREVVEDRKVPQVKAMYKYSGKGMSVDRGQVLVLTSKTNKDWWCVRRPDGVEGYVPANYVKEVEGKVVQKKVKRKVKVPEKVKVKEVKTRKELVKRKNPLYSKASAETSVHFDRDNLEERQQNISATYRRLVKLAQARRRYLEDSIQLFGFYRECDEFESWMQDQEKVMKSVESMKDNVEAMKRKFENLMTALAANAGRMKKIDQLADEFVKTGHSQQKPVRARQKELKERWERLHQLQRDKEKLLEGASSIELFERTCDDTKEWMQEKFAALSNDDLGNSVKGVKALQRQHQNLERELGPVEDKISKLQLLATAVKTAHPSENAPITLKEERILNMWQQLKDKASLRKAQLAQSHDTQKFQAENKDLMSWLSSVKEQLKSEELARDVLHAEELIKQHQELKDDIAAHQDSFKELQRLGERLLRKAPTNRDLRRKVELLKQEQQNLQAAWSSREEQLRDSHELQLFHREADQIDSVTGSHEAFLEFDELGSTVDSVQGLLKRHEEFEHTLQVQDERINTLNDIANKLIQARHYASRQIDQKRNQVVERRKKVKGKAKDRRAALQASLTYQEFLRDVEELSQWIREKYKAATDESYRDLTNLQGKLQKHEAFEAELRANTERLDRANQAGKALVAERHYARKEIQETLRDLNTQWADLYDRSSDKGVKLRQAAQQQQLNTLLREAQDRMDEMEVLLGVQDLGKDLRGARNLLKKHQALEQEMSQQAEKIQSIVSQAQALARAGHFDAKRIMQNTKDFQQRFQSLQAPMLRRRGELEDSVRLQEFLRDLDEEMRWIRDHMPAATSTDYGKSLDAALKLQKKHQKLEVEVTGHQPVIEKVLGEGQDLIEAQHYAVEEIDGKCEELSSAWAELVERSEERRAQLRLSVEGQQFLADANEVESWVAEKSRLASSTDYGKDEDAAEKAITKHKALEVDMATYKGLVKQLQHKSQKLKEAGHVNAKTIQDRHSNLEGQMKSLETLMGDRSVHLDESKQLFAYARETDDLQEWINEHLMVAASEDYGQDYEHLQVLLSKFEDLKHKMGQGQRRFQQCERNATRLVEMINTYSPAIQERQEGLRESWTLLQEHTKAREEKLVAAEEIHRFNRDAAEAMSRIQEKYAAIPDDLGRDLNTVQSQQRRHEGFENELVALEAQLQVLIDDSARLQALFPGGNAEQIAEQQEVLVSSWNALQERTVQRREELQQALDFQKFLASVRDLLAWSGETTREMLAEEAGRDVATTDELRRQHAQHKVEIDAREDSFGAIVQAGEMMMEAGHYAKDEIQEKVQQVVEEKGKLLQTWEDHRKHLDDAYNQQVFNRDAQQLDRLSSEQEVHLRSSELGSTVEQVERLIKRHEAFQKLLAAQEDKVVALHELAARLLAEEHFDSTNIKDTLVRVMERRANVKEAAAERRRKLGDSMLYVLFNRDVIEVEGWISEKLQIATDESYRDTTSLQDKMAKLKKHQAFEAEITANRERINRIKKQGDQLVSKNHHASVEIKRRAAAVLRAWQELLQASAARGKGLEEARDILEFTQQADQVIQWVKEKELLVSAGELGRDYEHCLELQKKLDDFGSDLTVDDARIKSVNKLADRLVLQAKLDTKDVLDKRKTMNERWNNLQEALKAYRVRLAGALEVHAFNRDCDDTNDRIKEKEKAMSSEDYGKDLASVESLQRRHEDMERDMTAIVAKLEALGTEAETLVHKQPNMAEAIQQKQVEVIENWEKLNDHAEARKEKLAASYQLQKFLKEFKDLNTWMSDMVGRMTSGELAKDVAGAENMLELHNERKVEIEGREESFKALSTFGKTLISEGHYASNDIQLHLENLADAQAHLLDTWEERNILLAQCYDLQMFHEYAEQGDTWLGGKEAFLHNEDVGDSLESVESLNRKHEGFEKTLETQIEKLEVLQQFAGQLTEAGHYQSDKVQERCKQVMERKEQLKQRASGRKKRLEESKALHQFLRNTYEVLGWINEKMQTALDECYRDPTNLQSKLQKHQAFEAELSANKGRVDGVKREGEDLIEADHFATAEIQAKVVEVETNWEKLTDATQVRRDRLQDAHQAQQFFHLVDDLESWLGEVEVQLGSQDLGKDLISVNNLIKKHQQLEAEIGTQQTKMEEILTSAAAYRDKQHFLADNIQERAAVITDRFNGLSEPMQLRRDNLEDTLVLQQFYRDVEDELAWVREKEPLATSTDLGQNLTSVQSLQKKHQALEAEISSHEPLVDAVLNTGQHLIGGEHYASADIRSRLEDLMRGMQQLRQQTVHRAAQLAEAYELQKFYAEVSEAESWMNDRRPLLTSTEYGKDEYSAQALLKKLDTLDRDLEGFRSTVDSLAVLAKSLVNKKHYAAAKIKQKQAQAQEHFAALQESAARRRARLVECHKLYQFYREADEVCAWIREKGTVAASEDYGKDLEHVQILQKKFADFVQQVSNSEKRVTSVSDLGKALCDEQHTDAAAIIARCSEVNQQWSELKEMTQSRQEALDGARQVHTFDRDCEETKSWIHEKEMQLSSEDYGHDLASVQAAVRRHEGVERDLAALGVQVDSINREASRLNTILPDARHHIDSRREDVANAWNALLNSALERKDRLQQAEKLQLYFNDYRELMAWTKEMKAIISRPEEAKDVSGVEAIIARHVEHRAEIDGQLDNFEKFVQAGQALIDKGHFLAGEVREKVERLNTALEGLLQLWEERRQTYENMLDAQMFKREAEQADTWLDLRKSVAADADYGDSVSAVEELMKKQEDFEKTLAAQEEKFAALNRLTMTEQRSDEHKANLAQLQREEEQRKEQQRLEEMRKREQERILEERRQEQERKKAREEQERKEREAKERLVAEQNARLEAEANRLEQERNEQANRTPVKSPVVAPRTPIQTAGQSQRTLEQEPASGELQSQRIPSQVSVPVAAERTPVQVPVSKRGPSQTPAVAQDRSRAAPQTPSKVHVPVASKVTTPPQSPRVEVKEDVPDAAAPITEVELPSEAVVASAAPMAAAAPPFGKTAKKEDTQVVKVVELPNDSVKSVIPKKGQAGKKRPDMQSEREGTLERKQELQPNGKRSTVRAWKSYYTVLSGPLLCFYKDQKDWTQSSTAGPSIPLQGATCEVAVDYHKKKHVFRLRPCDGSEYLFSAKSHLDMRQWISKLQIQANLPPQQVISPDPSPTKVRSPSSSSSESARSSSTAPSSPPTSPPAKVVKPQAPKPPVAPKPTSPEAPRTWRRYPTPTETPSPTFPEEKSSPRQEKALAKQEAVSDSPKSVLKDAEPQRKPALKKTRSDSPSRIPRKSSFSGSSRSASPRSGSPCPGSRPSTPTRIPVPDQPSRPAPKLPIEKQTSSPAAIRPPMTTFRAGDRVRLSSDTSSHSSVEGIPPVKASLVGSERTRFPSDTSSHSSAEGIPAASTPPSVRRLHSRGADSPTNQDTGSQIPIRKTGSPKGIRRPPVRQVGSLVANRAKAFQSGGMIQQGGAPTSPRRTFTPTALGTTSADSETSNNSNSNGTGFEKAVPHKAVPPPPQRVPPPPPQAPPPQPPASNNVQASFKACLDDLVQKVEDRRARASSSSAENDTSVRLSTSSNTRSSTSSTDNGATTDSSGTLQDPFQEVLSLVGEADNTSITSEHSTTSSLTYSYTDDVPAYDPSGLLQGPTRRRENSVPEDDLPPPPAPDKKMTPRQGPSKPGVIKAFQHIPEPKREGPSVVNKVKGLFESGALKLPFSSSASSSPPKHPAGFSKKTKVPKLNLQETDSGGEFSTTLVTPASSSRSDLSPRAGRSPRDHVQLFNDNLKMAPTSLRGATEEESVTYTAVVGDLIQLDTPTNSPRPDSASSRTMHHAKLVHVSDSDSTTHSDSTPVASPTRCTAFEPIKLPPPKPLNRNIFKMFEEGGGFMAGSPQSAPGPAKHTFSERGKTKFSRAKSFHGEAPKESATNLPASAPKKQEIQAEKPTEYLVTVSCPAAVLRRSLRQAKSEGDLLMPQALDSVAELPPTSTTSAVSPTPTADASFTTSDKDESLSQTESPCPTTHAHTMQDSTDSSQHQAQDSTGSGRWTTVHVSSSPGFSVHHSTATPTRPKTMHKENSFTDQPSPHVSSSTVKSEWNGSCKLDEEHCEEVDQHNKSVTVFNSPREAWVHPNRPTSPVVQSQQGRYHNKLITISPSPADQPEQSAHPSPAVETDAGFVTISPSPDAVFSSTPPASSSMWSNSEDEEFSPPLSSVDPAQNHPKGGQGEDQQWTYYTVTPVSYHSGSVSPRSVVTISPTPVESFNSAASPPPEEDPDGVQASQSSSTSPPTPTYVTPSGVTTSSSQESEELPLFPTSPPGSLLQSMETPAMPCLEPSPMAPVHEYFDDTDFTLNSMEPVIFRDKPLTADMHVPVVSGIHGEQDNSVVTLLSEEKRGSPSLPTPPPSPIPSESDGEVFPITVHLEDYCMESRIVPCPPTPPPASQDRTGQEWTLQLEDVTLHLSRPPDTPTSPSSSIKDPSLQHRISSEGEDLIQFEDGPTEATESAPPRQSSPVFVASAFLVLRDRDSS</sequence>
<name>A0A9J7N255_BRAFL</name>
<dbReference type="FunFam" id="2.30.29.30:FF:000024">
    <property type="entry name" value="Spectrin beta chain"/>
    <property type="match status" value="1"/>
</dbReference>
<dbReference type="CDD" id="cd10571">
    <property type="entry name" value="PH_beta_spectrin"/>
    <property type="match status" value="1"/>
</dbReference>
<accession>A0A9J7N255</accession>
<evidence type="ECO:0000256" key="3">
    <source>
        <dbReference type="ARBA" id="ARBA00022443"/>
    </source>
</evidence>
<dbReference type="Gene3D" id="2.30.30.40">
    <property type="entry name" value="SH3 Domains"/>
    <property type="match status" value="1"/>
</dbReference>
<feature type="compositionally biased region" description="Low complexity" evidence="14">
    <location>
        <begin position="4278"/>
        <end position="4294"/>
    </location>
</feature>
<feature type="compositionally biased region" description="Low complexity" evidence="14">
    <location>
        <begin position="4774"/>
        <end position="4791"/>
    </location>
</feature>
<evidence type="ECO:0000256" key="5">
    <source>
        <dbReference type="ARBA" id="ARBA00022490"/>
    </source>
</evidence>
<evidence type="ECO:0000256" key="4">
    <source>
        <dbReference type="ARBA" id="ARBA00022467"/>
    </source>
</evidence>
<dbReference type="FunFam" id="1.10.418.10:FF:000001">
    <property type="entry name" value="Actinin alpha 1"/>
    <property type="match status" value="1"/>
</dbReference>
<feature type="region of interest" description="Disordered" evidence="14">
    <location>
        <begin position="5047"/>
        <end position="5109"/>
    </location>
</feature>
<dbReference type="FunFam" id="2.30.30.40:FF:000279">
    <property type="entry name" value="Spectrin beta chain, non-erythrocytic"/>
    <property type="match status" value="1"/>
</dbReference>
<dbReference type="FunFam" id="1.20.58.60:FF:000020">
    <property type="entry name" value="Spectrin alpha chain, non-erythrocytic 1"/>
    <property type="match status" value="3"/>
</dbReference>
<organism evidence="18 19">
    <name type="scientific">Branchiostoma floridae</name>
    <name type="common">Florida lancelet</name>
    <name type="synonym">Amphioxus</name>
    <dbReference type="NCBI Taxonomy" id="7739"/>
    <lineage>
        <taxon>Eukaryota</taxon>
        <taxon>Metazoa</taxon>
        <taxon>Chordata</taxon>
        <taxon>Cephalochordata</taxon>
        <taxon>Leptocardii</taxon>
        <taxon>Amphioxiformes</taxon>
        <taxon>Branchiostomatidae</taxon>
        <taxon>Branchiostoma</taxon>
    </lineage>
</organism>
<dbReference type="InterPro" id="IPR036028">
    <property type="entry name" value="SH3-like_dom_sf"/>
</dbReference>
<feature type="compositionally biased region" description="Low complexity" evidence="14">
    <location>
        <begin position="3962"/>
        <end position="3983"/>
    </location>
</feature>
<dbReference type="CDD" id="cd21193">
    <property type="entry name" value="CH_beta_spectrin_rpt1"/>
    <property type="match status" value="1"/>
</dbReference>
<feature type="compositionally biased region" description="Basic and acidic residues" evidence="14">
    <location>
        <begin position="4337"/>
        <end position="4350"/>
    </location>
</feature>
<dbReference type="FunFam" id="1.20.58.60:FF:000191">
    <property type="entry name" value="Spectrin, beta, non-erythrocytic 5"/>
    <property type="match status" value="1"/>
</dbReference>
<evidence type="ECO:0000256" key="2">
    <source>
        <dbReference type="ARBA" id="ARBA00006826"/>
    </source>
</evidence>
<dbReference type="SUPFAM" id="SSF46966">
    <property type="entry name" value="Spectrin repeat"/>
    <property type="match status" value="22"/>
</dbReference>
<feature type="compositionally biased region" description="Polar residues" evidence="14">
    <location>
        <begin position="4212"/>
        <end position="4221"/>
    </location>
</feature>
<feature type="domain" description="SH3" evidence="15">
    <location>
        <begin position="829"/>
        <end position="886"/>
    </location>
</feature>
<feature type="compositionally biased region" description="Low complexity" evidence="14">
    <location>
        <begin position="5256"/>
        <end position="5265"/>
    </location>
</feature>
<dbReference type="GO" id="GO:0030054">
    <property type="term" value="C:cell junction"/>
    <property type="evidence" value="ECO:0000318"/>
    <property type="project" value="GO_Central"/>
</dbReference>
<dbReference type="Pfam" id="PF00435">
    <property type="entry name" value="Spectrin"/>
    <property type="match status" value="30"/>
</dbReference>
<feature type="compositionally biased region" description="Basic and acidic residues" evidence="14">
    <location>
        <begin position="4032"/>
        <end position="4045"/>
    </location>
</feature>
<feature type="compositionally biased region" description="Low complexity" evidence="14">
    <location>
        <begin position="4083"/>
        <end position="4107"/>
    </location>
</feature>
<feature type="coiled-coil region" evidence="13">
    <location>
        <begin position="1754"/>
        <end position="1799"/>
    </location>
</feature>
<feature type="region of interest" description="Disordered" evidence="14">
    <location>
        <begin position="4628"/>
        <end position="4658"/>
    </location>
</feature>
<evidence type="ECO:0000313" key="18">
    <source>
        <dbReference type="Proteomes" id="UP000001554"/>
    </source>
</evidence>
<dbReference type="FunFam" id="1.10.418.10:FF:000004">
    <property type="entry name" value="Spectrin beta chain"/>
    <property type="match status" value="1"/>
</dbReference>
<feature type="region of interest" description="Disordered" evidence="14">
    <location>
        <begin position="5247"/>
        <end position="5297"/>
    </location>
</feature>
<dbReference type="FunFam" id="1.20.58.60:FF:000135">
    <property type="entry name" value="Spectrin beta chain, non-erythrocytic"/>
    <property type="match status" value="1"/>
</dbReference>
<dbReference type="PROSITE" id="PS50003">
    <property type="entry name" value="PH_DOMAIN"/>
    <property type="match status" value="1"/>
</dbReference>
<feature type="region of interest" description="Disordered" evidence="14">
    <location>
        <begin position="3951"/>
        <end position="4493"/>
    </location>
</feature>
<comment type="subcellular location">
    <subcellularLocation>
        <location evidence="1">Cytoplasm</location>
        <location evidence="1">Cytoskeleton</location>
    </subcellularLocation>
</comment>
<evidence type="ECO:0000256" key="6">
    <source>
        <dbReference type="ARBA" id="ARBA00022553"/>
    </source>
</evidence>
<dbReference type="GO" id="GO:0051015">
    <property type="term" value="F:actin filament binding"/>
    <property type="evidence" value="ECO:0000318"/>
    <property type="project" value="GO_Central"/>
</dbReference>
<dbReference type="FunFam" id="1.20.58.60:FF:000152">
    <property type="entry name" value="Spectrin, beta, non-erythrocytic 5"/>
    <property type="match status" value="1"/>
</dbReference>
<dbReference type="PANTHER" id="PTHR11915">
    <property type="entry name" value="SPECTRIN/FILAMIN RELATED CYTOSKELETAL PROTEIN"/>
    <property type="match status" value="1"/>
</dbReference>
<keyword evidence="8" id="KW-0493">Microtubule</keyword>
<keyword evidence="9" id="KW-0677">Repeat</keyword>
<keyword evidence="7" id="KW-0344">Guanine-nucleotide releasing factor</keyword>
<proteinExistence type="inferred from homology"/>
<feature type="coiled-coil region" evidence="13">
    <location>
        <begin position="1495"/>
        <end position="1555"/>
    </location>
</feature>
<gene>
    <name evidence="19" type="primary">LOC118423381</name>
</gene>
<evidence type="ECO:0000256" key="9">
    <source>
        <dbReference type="ARBA" id="ARBA00022737"/>
    </source>
</evidence>
<comment type="similarity">
    <text evidence="2">Belongs to the spectrin family.</text>
</comment>
<feature type="compositionally biased region" description="Low complexity" evidence="14">
    <location>
        <begin position="4352"/>
        <end position="4378"/>
    </location>
</feature>
<feature type="compositionally biased region" description="Pro residues" evidence="14">
    <location>
        <begin position="3999"/>
        <end position="4011"/>
    </location>
</feature>
<dbReference type="InterPro" id="IPR001452">
    <property type="entry name" value="SH3_domain"/>
</dbReference>
<feature type="compositionally biased region" description="Basic and acidic residues" evidence="14">
    <location>
        <begin position="3615"/>
        <end position="3661"/>
    </location>
</feature>
<dbReference type="GO" id="GO:0005874">
    <property type="term" value="C:microtubule"/>
    <property type="evidence" value="ECO:0007669"/>
    <property type="project" value="UniProtKB-KW"/>
</dbReference>
<feature type="compositionally biased region" description="Polar residues" evidence="14">
    <location>
        <begin position="4940"/>
        <end position="4954"/>
    </location>
</feature>
<dbReference type="Gene3D" id="1.20.58.60">
    <property type="match status" value="24"/>
</dbReference>
<dbReference type="Gene3D" id="1.10.418.10">
    <property type="entry name" value="Calponin-like domain"/>
    <property type="match status" value="2"/>
</dbReference>
<dbReference type="Pfam" id="PF00307">
    <property type="entry name" value="CH"/>
    <property type="match status" value="2"/>
</dbReference>
<evidence type="ECO:0000256" key="8">
    <source>
        <dbReference type="ARBA" id="ARBA00022701"/>
    </source>
</evidence>
<dbReference type="PROSITE" id="PS50002">
    <property type="entry name" value="SH3"/>
    <property type="match status" value="1"/>
</dbReference>
<feature type="region of interest" description="Disordered" evidence="14">
    <location>
        <begin position="3615"/>
        <end position="3771"/>
    </location>
</feature>
<dbReference type="SMART" id="SM00150">
    <property type="entry name" value="SPEC"/>
    <property type="match status" value="30"/>
</dbReference>
<dbReference type="GO" id="GO:0030036">
    <property type="term" value="P:actin cytoskeleton organization"/>
    <property type="evidence" value="ECO:0000318"/>
    <property type="project" value="GO_Central"/>
</dbReference>
<dbReference type="GO" id="GO:0030864">
    <property type="term" value="C:cortical actin cytoskeleton"/>
    <property type="evidence" value="ECO:0000318"/>
    <property type="project" value="GO_Central"/>
</dbReference>
<dbReference type="GeneID" id="118423381"/>
<dbReference type="InterPro" id="IPR001715">
    <property type="entry name" value="CH_dom"/>
</dbReference>
<evidence type="ECO:0000313" key="19">
    <source>
        <dbReference type="RefSeq" id="XP_035687395.1"/>
    </source>
</evidence>
<dbReference type="InterPro" id="IPR002017">
    <property type="entry name" value="Spectrin_repeat"/>
</dbReference>
<keyword evidence="18" id="KW-1185">Reference proteome</keyword>
<dbReference type="FunFam" id="1.20.58.60:FF:000149">
    <property type="entry name" value="Spectrin beta chain, non-erythrocytic"/>
    <property type="match status" value="1"/>
</dbReference>
<feature type="coiled-coil region" evidence="13">
    <location>
        <begin position="1951"/>
        <end position="1985"/>
    </location>
</feature>
<keyword evidence="3 12" id="KW-0728">SH3 domain</keyword>
<reference evidence="18" key="2">
    <citation type="journal article" date="2020" name="Nat. Ecol. Evol.">
        <title>Deeply conserved synteny resolves early events in vertebrate evolution.</title>
        <authorList>
            <person name="Simakov O."/>
            <person name="Marletaz F."/>
            <person name="Yue J.X."/>
            <person name="O'Connell B."/>
            <person name="Jenkins J."/>
            <person name="Brandt A."/>
            <person name="Calef R."/>
            <person name="Tung C.H."/>
            <person name="Huang T.K."/>
            <person name="Schmutz J."/>
            <person name="Satoh N."/>
            <person name="Yu J.K."/>
            <person name="Putnam N.H."/>
            <person name="Green R.E."/>
            <person name="Rokhsar D.S."/>
        </authorList>
    </citation>
    <scope>NUCLEOTIDE SEQUENCE [LARGE SCALE GENOMIC DNA]</scope>
    <source>
        <strain evidence="18">S238N-H82</strain>
    </source>
</reference>
<feature type="compositionally biased region" description="Basic and acidic residues" evidence="14">
    <location>
        <begin position="4725"/>
        <end position="4735"/>
    </location>
</feature>
<dbReference type="CDD" id="cd00174">
    <property type="entry name" value="SH3"/>
    <property type="match status" value="1"/>
</dbReference>
<feature type="coiled-coil region" evidence="13">
    <location>
        <begin position="1099"/>
        <end position="1126"/>
    </location>
</feature>
<keyword evidence="10" id="KW-0009">Actin-binding</keyword>
<feature type="compositionally biased region" description="Basic and acidic residues" evidence="14">
    <location>
        <begin position="3575"/>
        <end position="3603"/>
    </location>
</feature>
<keyword evidence="5" id="KW-0963">Cytoplasm</keyword>
<feature type="compositionally biased region" description="Pro residues" evidence="14">
    <location>
        <begin position="4115"/>
        <end position="4124"/>
    </location>
</feature>
<dbReference type="InterPro" id="IPR011993">
    <property type="entry name" value="PH-like_dom_sf"/>
</dbReference>
<dbReference type="FunFam" id="1.20.58.60:FF:000017">
    <property type="entry name" value="Spectrin alpha chain, non-erythrocytic 1"/>
    <property type="match status" value="1"/>
</dbReference>
<dbReference type="SUPFAM" id="SSF50044">
    <property type="entry name" value="SH3-domain"/>
    <property type="match status" value="1"/>
</dbReference>
<feature type="compositionally biased region" description="Polar residues" evidence="14">
    <location>
        <begin position="4533"/>
        <end position="4556"/>
    </location>
</feature>
<feature type="region of interest" description="Disordered" evidence="14">
    <location>
        <begin position="4940"/>
        <end position="5019"/>
    </location>
</feature>
<feature type="compositionally biased region" description="Polar residues" evidence="14">
    <location>
        <begin position="4868"/>
        <end position="4885"/>
    </location>
</feature>
<keyword evidence="4" id="KW-0117">Actin capping</keyword>